<organism evidence="2 3">
    <name type="scientific">Candidatus Methylomirabilis tolerans</name>
    <dbReference type="NCBI Taxonomy" id="3123416"/>
    <lineage>
        <taxon>Bacteria</taxon>
        <taxon>Candidatus Methylomirabilota</taxon>
        <taxon>Candidatus Methylomirabilia</taxon>
        <taxon>Candidatus Methylomirabilales</taxon>
        <taxon>Candidatus Methylomirabilaceae</taxon>
        <taxon>Candidatus Methylomirabilis</taxon>
    </lineage>
</organism>
<evidence type="ECO:0000259" key="1">
    <source>
        <dbReference type="Pfam" id="PF01370"/>
    </source>
</evidence>
<gene>
    <name evidence="2" type="ORF">K8G79_01185</name>
</gene>
<proteinExistence type="predicted"/>
<protein>
    <submittedName>
        <fullName evidence="2">NAD-dependent epimerase/dehydratase family protein</fullName>
    </submittedName>
</protein>
<feature type="domain" description="NAD-dependent epimerase/dehydratase" evidence="1">
    <location>
        <begin position="5"/>
        <end position="35"/>
    </location>
</feature>
<reference evidence="2 3" key="1">
    <citation type="journal article" date="2021" name="bioRxiv">
        <title>Unraveling nitrogen, sulfur and carbon metabolic pathways and microbial community transcriptional responses to substrate deprivation and toxicity stresses in a bioreactor mimicking anoxic brackish coastal sediment conditions.</title>
        <authorList>
            <person name="Martins P.D."/>
            <person name="Echeveste M.J."/>
            <person name="Arshad A."/>
            <person name="Kurth J."/>
            <person name="Ouboter H."/>
            <person name="Jetten M.S.M."/>
            <person name="Welte C.U."/>
        </authorList>
    </citation>
    <scope>NUCLEOTIDE SEQUENCE [LARGE SCALE GENOMIC DNA]</scope>
    <source>
        <strain evidence="2">MAG_38</strain>
    </source>
</reference>
<accession>A0AAJ1EHX2</accession>
<dbReference type="AlphaFoldDB" id="A0AAJ1EHX2"/>
<evidence type="ECO:0000313" key="2">
    <source>
        <dbReference type="EMBL" id="MBZ0158758.1"/>
    </source>
</evidence>
<dbReference type="InterPro" id="IPR036291">
    <property type="entry name" value="NAD(P)-bd_dom_sf"/>
</dbReference>
<comment type="caution">
    <text evidence="2">The sequence shown here is derived from an EMBL/GenBank/DDBJ whole genome shotgun (WGS) entry which is preliminary data.</text>
</comment>
<dbReference type="Gene3D" id="3.40.50.720">
    <property type="entry name" value="NAD(P)-binding Rossmann-like Domain"/>
    <property type="match status" value="1"/>
</dbReference>
<dbReference type="InterPro" id="IPR001509">
    <property type="entry name" value="Epimerase_deHydtase"/>
</dbReference>
<name>A0AAJ1EHX2_9BACT</name>
<dbReference type="SUPFAM" id="SSF51735">
    <property type="entry name" value="NAD(P)-binding Rossmann-fold domains"/>
    <property type="match status" value="1"/>
</dbReference>
<dbReference type="Proteomes" id="UP001197609">
    <property type="component" value="Unassembled WGS sequence"/>
</dbReference>
<dbReference type="Pfam" id="PF01370">
    <property type="entry name" value="Epimerase"/>
    <property type="match status" value="1"/>
</dbReference>
<evidence type="ECO:0000313" key="3">
    <source>
        <dbReference type="Proteomes" id="UP001197609"/>
    </source>
</evidence>
<dbReference type="EMBL" id="JAIOIU010000017">
    <property type="protein sequence ID" value="MBZ0158758.1"/>
    <property type="molecule type" value="Genomic_DNA"/>
</dbReference>
<sequence length="40" mass="4407">MNGLVLVAGATGHVGGRLWRRLEQEGRRVRCLGRLAHIVV</sequence>